<keyword evidence="2" id="KW-1185">Reference proteome</keyword>
<feature type="non-terminal residue" evidence="1">
    <location>
        <position position="103"/>
    </location>
</feature>
<dbReference type="EMBL" id="JACVVK020000268">
    <property type="protein sequence ID" value="KAK7481040.1"/>
    <property type="molecule type" value="Genomic_DNA"/>
</dbReference>
<proteinExistence type="predicted"/>
<dbReference type="Proteomes" id="UP001519460">
    <property type="component" value="Unassembled WGS sequence"/>
</dbReference>
<comment type="caution">
    <text evidence="1">The sequence shown here is derived from an EMBL/GenBank/DDBJ whole genome shotgun (WGS) entry which is preliminary data.</text>
</comment>
<evidence type="ECO:0000313" key="1">
    <source>
        <dbReference type="EMBL" id="KAK7481040.1"/>
    </source>
</evidence>
<protein>
    <submittedName>
        <fullName evidence="1">Uncharacterized protein</fullName>
    </submittedName>
</protein>
<organism evidence="1 2">
    <name type="scientific">Batillaria attramentaria</name>
    <dbReference type="NCBI Taxonomy" id="370345"/>
    <lineage>
        <taxon>Eukaryota</taxon>
        <taxon>Metazoa</taxon>
        <taxon>Spiralia</taxon>
        <taxon>Lophotrochozoa</taxon>
        <taxon>Mollusca</taxon>
        <taxon>Gastropoda</taxon>
        <taxon>Caenogastropoda</taxon>
        <taxon>Sorbeoconcha</taxon>
        <taxon>Cerithioidea</taxon>
        <taxon>Batillariidae</taxon>
        <taxon>Batillaria</taxon>
    </lineage>
</organism>
<accession>A0ABD0K0Y5</accession>
<reference evidence="1 2" key="1">
    <citation type="journal article" date="2023" name="Sci. Data">
        <title>Genome assembly of the Korean intertidal mud-creeper Batillaria attramentaria.</title>
        <authorList>
            <person name="Patra A.K."/>
            <person name="Ho P.T."/>
            <person name="Jun S."/>
            <person name="Lee S.J."/>
            <person name="Kim Y."/>
            <person name="Won Y.J."/>
        </authorList>
    </citation>
    <scope>NUCLEOTIDE SEQUENCE [LARGE SCALE GENOMIC DNA]</scope>
    <source>
        <strain evidence="1">Wonlab-2016</strain>
    </source>
</reference>
<sequence length="103" mass="11834">MLHVLRKGSREMRKMAALSSSYPLQIPPGAFQSMINVTQNSQHADVDRRAFTERNSSTLILRQGQRRFHRRELSAFLKLTCACRKSRAIRIHAGDLRTRVGEI</sequence>
<evidence type="ECO:0000313" key="2">
    <source>
        <dbReference type="Proteomes" id="UP001519460"/>
    </source>
</evidence>
<dbReference type="AlphaFoldDB" id="A0ABD0K0Y5"/>
<gene>
    <name evidence="1" type="ORF">BaRGS_00027676</name>
</gene>
<name>A0ABD0K0Y5_9CAEN</name>